<name>A0ABP9IAZ6_9ACTN</name>
<protein>
    <recommendedName>
        <fullName evidence="4">DUF3558 domain-containing protein</fullName>
    </recommendedName>
</protein>
<comment type="caution">
    <text evidence="2">The sequence shown here is derived from an EMBL/GenBank/DDBJ whole genome shotgun (WGS) entry which is preliminary data.</text>
</comment>
<dbReference type="EMBL" id="BAABHS010000048">
    <property type="protein sequence ID" value="GAA4992841.1"/>
    <property type="molecule type" value="Genomic_DNA"/>
</dbReference>
<keyword evidence="3" id="KW-1185">Reference proteome</keyword>
<dbReference type="Proteomes" id="UP001500466">
    <property type="component" value="Unassembled WGS sequence"/>
</dbReference>
<organism evidence="2 3">
    <name type="scientific">Yinghuangia aomiensis</name>
    <dbReference type="NCBI Taxonomy" id="676205"/>
    <lineage>
        <taxon>Bacteria</taxon>
        <taxon>Bacillati</taxon>
        <taxon>Actinomycetota</taxon>
        <taxon>Actinomycetes</taxon>
        <taxon>Kitasatosporales</taxon>
        <taxon>Streptomycetaceae</taxon>
        <taxon>Yinghuangia</taxon>
    </lineage>
</organism>
<sequence>MAHPPRRFGRLALGSALALLAVTGCSKDPGPSGRPAAADTPAGTPGGTTRLASPEAPHSASPTSGQDPLAKYFTTARDPKLCDHVPRVRLGLDFGRTFDEDFPANWAPDWSGAECGLIVDHGWRISITFMPADINKFIEFERSHDRDLGIVGRDVSGVGDQAVYFQQEKESPKEPVYNRLYVRIGDRGFFVSVDASVTPDPQSVDTRIARIVADPYAR</sequence>
<accession>A0ABP9IAZ6</accession>
<gene>
    <name evidence="2" type="ORF">GCM10023205_76840</name>
</gene>
<evidence type="ECO:0000313" key="3">
    <source>
        <dbReference type="Proteomes" id="UP001500466"/>
    </source>
</evidence>
<evidence type="ECO:0000256" key="1">
    <source>
        <dbReference type="SAM" id="MobiDB-lite"/>
    </source>
</evidence>
<feature type="region of interest" description="Disordered" evidence="1">
    <location>
        <begin position="27"/>
        <end position="70"/>
    </location>
</feature>
<dbReference type="PROSITE" id="PS51257">
    <property type="entry name" value="PROKAR_LIPOPROTEIN"/>
    <property type="match status" value="1"/>
</dbReference>
<evidence type="ECO:0000313" key="2">
    <source>
        <dbReference type="EMBL" id="GAA4992841.1"/>
    </source>
</evidence>
<proteinExistence type="predicted"/>
<feature type="compositionally biased region" description="Low complexity" evidence="1">
    <location>
        <begin position="33"/>
        <end position="50"/>
    </location>
</feature>
<reference evidence="3" key="1">
    <citation type="journal article" date="2019" name="Int. J. Syst. Evol. Microbiol.">
        <title>The Global Catalogue of Microorganisms (GCM) 10K type strain sequencing project: providing services to taxonomists for standard genome sequencing and annotation.</title>
        <authorList>
            <consortium name="The Broad Institute Genomics Platform"/>
            <consortium name="The Broad Institute Genome Sequencing Center for Infectious Disease"/>
            <person name="Wu L."/>
            <person name="Ma J."/>
        </authorList>
    </citation>
    <scope>NUCLEOTIDE SEQUENCE [LARGE SCALE GENOMIC DNA]</scope>
    <source>
        <strain evidence="3">JCM 17986</strain>
    </source>
</reference>
<evidence type="ECO:0008006" key="4">
    <source>
        <dbReference type="Google" id="ProtNLM"/>
    </source>
</evidence>